<organism evidence="1 2">
    <name type="scientific">Flavivirga rizhaonensis</name>
    <dbReference type="NCBI Taxonomy" id="2559571"/>
    <lineage>
        <taxon>Bacteria</taxon>
        <taxon>Pseudomonadati</taxon>
        <taxon>Bacteroidota</taxon>
        <taxon>Flavobacteriia</taxon>
        <taxon>Flavobacteriales</taxon>
        <taxon>Flavobacteriaceae</taxon>
        <taxon>Flavivirga</taxon>
    </lineage>
</organism>
<dbReference type="OrthoDB" id="214814at2"/>
<accession>A0A4S1DYU6</accession>
<protein>
    <submittedName>
        <fullName evidence="1">Uncharacterized protein</fullName>
    </submittedName>
</protein>
<dbReference type="AlphaFoldDB" id="A0A4S1DYU6"/>
<evidence type="ECO:0000313" key="2">
    <source>
        <dbReference type="Proteomes" id="UP000307602"/>
    </source>
</evidence>
<dbReference type="EMBL" id="SRSO01000007">
    <property type="protein sequence ID" value="TGV03397.1"/>
    <property type="molecule type" value="Genomic_DNA"/>
</dbReference>
<comment type="caution">
    <text evidence="1">The sequence shown here is derived from an EMBL/GenBank/DDBJ whole genome shotgun (WGS) entry which is preliminary data.</text>
</comment>
<evidence type="ECO:0000313" key="1">
    <source>
        <dbReference type="EMBL" id="TGV03397.1"/>
    </source>
</evidence>
<proteinExistence type="predicted"/>
<dbReference type="Proteomes" id="UP000307602">
    <property type="component" value="Unassembled WGS sequence"/>
</dbReference>
<gene>
    <name evidence="1" type="ORF">EM932_06910</name>
</gene>
<dbReference type="RefSeq" id="WP_135876451.1">
    <property type="nucleotide sequence ID" value="NZ_SRSO01000007.1"/>
</dbReference>
<sequence length="130" mass="14894">MELILKDVTFTGDILNQIRIAVKNERTTVKELIAARVESEVKAYNNKLPEYFNGLIQPTNAEKTLNGFKLKDRKKKIDVEKQVLIAWDAFYKNGYFILIDDQQAEDLEQEVLVSKTTEISFVKLTQLVGG</sequence>
<keyword evidence="2" id="KW-1185">Reference proteome</keyword>
<reference evidence="1 2" key="1">
    <citation type="submission" date="2019-04" db="EMBL/GenBank/DDBJ databases">
        <authorList>
            <person name="Liu A."/>
        </authorList>
    </citation>
    <scope>NUCLEOTIDE SEQUENCE [LARGE SCALE GENOMIC DNA]</scope>
    <source>
        <strain evidence="1 2">RZ03</strain>
    </source>
</reference>
<name>A0A4S1DYU6_9FLAO</name>